<sequence>MILSYPTVRLPNFLQKVYNDIYFSKEAIDDEVGTLAELEKYYASVAEYIRVAENNQREFSKLCEDLNSYFDSKNIIYKYRVHNKTKEAKWYKLLIDYLMSVYNLPVVAYYISLKSLRLCGYFYDRKRYEVKDPNLYSYNEFKSFEEVKQYYLACRKDFLRRKEEERVMLQEYVEAANFAKEMGIDISFMSVEAVVYAYKTCQLDHIGDNKDESEEYEHE</sequence>
<name>A0A150IWR1_9EURY</name>
<accession>A0A150IWR1</accession>
<protein>
    <submittedName>
        <fullName evidence="1">Uncharacterized protein</fullName>
    </submittedName>
</protein>
<proteinExistence type="predicted"/>
<comment type="caution">
    <text evidence="1">The sequence shown here is derived from an EMBL/GenBank/DDBJ whole genome shotgun (WGS) entry which is preliminary data.</text>
</comment>
<dbReference type="AlphaFoldDB" id="A0A150IWR1"/>
<organism evidence="1 2">
    <name type="scientific">Candidatus Methanofastidiosum methylothiophilum</name>
    <dbReference type="NCBI Taxonomy" id="1705564"/>
    <lineage>
        <taxon>Archaea</taxon>
        <taxon>Methanobacteriati</taxon>
        <taxon>Methanobacteriota</taxon>
        <taxon>Stenosarchaea group</taxon>
        <taxon>Candidatus Methanofastidiosia</taxon>
        <taxon>Candidatus Methanofastidiosales</taxon>
        <taxon>Candidatus Methanofastidiosaceae</taxon>
        <taxon>Candidatus Methanofastidiosum</taxon>
    </lineage>
</organism>
<dbReference type="EMBL" id="LNGC01000099">
    <property type="protein sequence ID" value="KYC49328.1"/>
    <property type="molecule type" value="Genomic_DNA"/>
</dbReference>
<evidence type="ECO:0000313" key="2">
    <source>
        <dbReference type="Proteomes" id="UP000075398"/>
    </source>
</evidence>
<dbReference type="Proteomes" id="UP000075398">
    <property type="component" value="Unassembled WGS sequence"/>
</dbReference>
<evidence type="ECO:0000313" key="1">
    <source>
        <dbReference type="EMBL" id="KYC49328.1"/>
    </source>
</evidence>
<reference evidence="1 2" key="1">
    <citation type="journal article" date="2016" name="ISME J.">
        <title>Chasing the elusive Euryarchaeota class WSA2: genomes reveal a uniquely fastidious methyl-reducing methanogen.</title>
        <authorList>
            <person name="Nobu M.K."/>
            <person name="Narihiro T."/>
            <person name="Kuroda K."/>
            <person name="Mei R."/>
            <person name="Liu W.T."/>
        </authorList>
    </citation>
    <scope>NUCLEOTIDE SEQUENCE [LARGE SCALE GENOMIC DNA]</scope>
    <source>
        <strain evidence="1">U1lsi0528_Bin055</strain>
    </source>
</reference>
<gene>
    <name evidence="1" type="ORF">AMQ22_01660</name>
</gene>